<comment type="subcellular location">
    <subcellularLocation>
        <location evidence="1">Membrane</location>
        <topology evidence="1">Multi-pass membrane protein</topology>
    </subcellularLocation>
</comment>
<gene>
    <name evidence="10" type="ORF">I6G34_19060</name>
</gene>
<feature type="transmembrane region" description="Helical" evidence="8">
    <location>
        <begin position="5"/>
        <end position="22"/>
    </location>
</feature>
<feature type="region of interest" description="Disordered" evidence="7">
    <location>
        <begin position="299"/>
        <end position="328"/>
    </location>
</feature>
<sequence>MTGEQLIVFGVLAATLVLFVWNRWRYDLVALGALLACALTGVVPADEVFAGIGHPAVISVAAVLVLSRGLLNAGVVDSVARRLMQVGDRPWAQVAALTGIVALSSGFMNNVGALALFMPVAIWMSRQSGRSPSYLLMPLAFGSLLGGTLTLIGTPPNLIIAGYRAEAGESPFGMFAFLPVGAAVTVAGVLFIALLGWRLVPRRQEQEGNGDLFEISAYLTEVRVPEGCKYAGRTLHALIGAVKEEADVQVIALVRGDERQRMPSTYEVLREGDILLVEADSDSLKALLDVTGVELAANVDEHDDEAREERDATEQAVEQEKARKSHKSRHGELTLAEAIISPGSILVGTTASGLDLRERHGVNVLAVARQGQRLRQRLGKIRFAAGDILLLQTREDALQSTLNSLGCLPLASRGLSITTPRNVLLASAVFAITLATIAFGLLPAATALVTGALVMILVGLIPVGRIYESIDMPVIVLVAAMLPVGQALETSGGSQLIADALLSVGQSLPAAATLALLMVAVMLISNVVNNAAAAVLAAPVAISLARGMDASVDPFLMAVAIGASCAFLTPIGHQSNTLVMAPGGYRFGDYWRLGLPLSILVVLCAVPTILWIWPL</sequence>
<evidence type="ECO:0000256" key="3">
    <source>
        <dbReference type="ARBA" id="ARBA00022692"/>
    </source>
</evidence>
<keyword evidence="11" id="KW-1185">Reference proteome</keyword>
<dbReference type="Pfam" id="PF03600">
    <property type="entry name" value="CitMHS"/>
    <property type="match status" value="1"/>
</dbReference>
<feature type="transmembrane region" description="Helical" evidence="8">
    <location>
        <begin position="423"/>
        <end position="441"/>
    </location>
</feature>
<organism evidence="10 11">
    <name type="scientific">Stutzerimonas frequens</name>
    <dbReference type="NCBI Taxonomy" id="2968969"/>
    <lineage>
        <taxon>Bacteria</taxon>
        <taxon>Pseudomonadati</taxon>
        <taxon>Pseudomonadota</taxon>
        <taxon>Gammaproteobacteria</taxon>
        <taxon>Pseudomonadales</taxon>
        <taxon>Pseudomonadaceae</taxon>
        <taxon>Stutzerimonas</taxon>
    </lineage>
</organism>
<dbReference type="GeneID" id="75215440"/>
<feature type="transmembrane region" description="Helical" evidence="8">
    <location>
        <begin position="447"/>
        <end position="463"/>
    </location>
</feature>
<dbReference type="PROSITE" id="PS01271">
    <property type="entry name" value="NA_SULFATE"/>
    <property type="match status" value="1"/>
</dbReference>
<feature type="transmembrane region" description="Helical" evidence="8">
    <location>
        <begin position="172"/>
        <end position="197"/>
    </location>
</feature>
<evidence type="ECO:0000313" key="10">
    <source>
        <dbReference type="EMBL" id="QPT17482.1"/>
    </source>
</evidence>
<dbReference type="InterPro" id="IPR051679">
    <property type="entry name" value="DASS-Related_Transporters"/>
</dbReference>
<keyword evidence="6 8" id="KW-0472">Membrane</keyword>
<keyword evidence="2" id="KW-0813">Transport</keyword>
<evidence type="ECO:0000256" key="2">
    <source>
        <dbReference type="ARBA" id="ARBA00022448"/>
    </source>
</evidence>
<dbReference type="PANTHER" id="PTHR43652">
    <property type="entry name" value="BASIC AMINO ACID ANTIPORTER YFCC-RELATED"/>
    <property type="match status" value="1"/>
</dbReference>
<keyword evidence="5 8" id="KW-1133">Transmembrane helix</keyword>
<dbReference type="InterPro" id="IPR004680">
    <property type="entry name" value="Cit_transptr-like_dom"/>
</dbReference>
<dbReference type="SUPFAM" id="SSF116726">
    <property type="entry name" value="TrkA C-terminal domain-like"/>
    <property type="match status" value="2"/>
</dbReference>
<feature type="transmembrane region" description="Helical" evidence="8">
    <location>
        <begin position="28"/>
        <end position="45"/>
    </location>
</feature>
<dbReference type="InterPro" id="IPR036721">
    <property type="entry name" value="RCK_C_sf"/>
</dbReference>
<reference evidence="10 11" key="1">
    <citation type="submission" date="2020-12" db="EMBL/GenBank/DDBJ databases">
        <title>FDA dAtabase for Regulatory Grade micrObial Sequences (FDA-ARGOS): Supporting development and validation of Infectious Disease Dx tests.</title>
        <authorList>
            <person name="Sproer C."/>
            <person name="Gronow S."/>
            <person name="Severitt S."/>
            <person name="Schroder I."/>
            <person name="Tallon L."/>
            <person name="Sadzewicz L."/>
            <person name="Zhao X."/>
            <person name="Boylan J."/>
            <person name="Ott S."/>
            <person name="Bowen H."/>
            <person name="Vavikolanu K."/>
            <person name="Mehta A."/>
            <person name="Aluvathingal J."/>
            <person name="Nadendla S."/>
            <person name="Lowell S."/>
            <person name="Myers T."/>
            <person name="Yan Y."/>
            <person name="Sichtig H."/>
        </authorList>
    </citation>
    <scope>NUCLEOTIDE SEQUENCE [LARGE SCALE GENOMIC DNA]</scope>
    <source>
        <strain evidence="10 11">FDAARGOS_877</strain>
    </source>
</reference>
<feature type="compositionally biased region" description="Basic and acidic residues" evidence="7">
    <location>
        <begin position="304"/>
        <end position="322"/>
    </location>
</feature>
<dbReference type="InterPro" id="IPR031312">
    <property type="entry name" value="Na/sul_symport_CS"/>
</dbReference>
<keyword evidence="4" id="KW-0677">Repeat</keyword>
<evidence type="ECO:0000256" key="4">
    <source>
        <dbReference type="ARBA" id="ARBA00022737"/>
    </source>
</evidence>
<name>A0ABX6XTX4_9GAMM</name>
<feature type="transmembrane region" description="Helical" evidence="8">
    <location>
        <begin position="134"/>
        <end position="152"/>
    </location>
</feature>
<feature type="transmembrane region" description="Helical" evidence="8">
    <location>
        <begin position="554"/>
        <end position="572"/>
    </location>
</feature>
<feature type="transmembrane region" description="Helical" evidence="8">
    <location>
        <begin position="91"/>
        <end position="122"/>
    </location>
</feature>
<proteinExistence type="predicted"/>
<evidence type="ECO:0000256" key="8">
    <source>
        <dbReference type="SAM" id="Phobius"/>
    </source>
</evidence>
<feature type="domain" description="RCK C-terminal" evidence="9">
    <location>
        <begin position="207"/>
        <end position="293"/>
    </location>
</feature>
<feature type="transmembrane region" description="Helical" evidence="8">
    <location>
        <begin position="470"/>
        <end position="488"/>
    </location>
</feature>
<feature type="transmembrane region" description="Helical" evidence="8">
    <location>
        <begin position="500"/>
        <end position="524"/>
    </location>
</feature>
<evidence type="ECO:0000256" key="1">
    <source>
        <dbReference type="ARBA" id="ARBA00004141"/>
    </source>
</evidence>
<evidence type="ECO:0000256" key="5">
    <source>
        <dbReference type="ARBA" id="ARBA00022989"/>
    </source>
</evidence>
<dbReference type="Pfam" id="PF02080">
    <property type="entry name" value="TrkA_C"/>
    <property type="match status" value="2"/>
</dbReference>
<evidence type="ECO:0000256" key="6">
    <source>
        <dbReference type="ARBA" id="ARBA00023136"/>
    </source>
</evidence>
<dbReference type="InterPro" id="IPR006037">
    <property type="entry name" value="RCK_C"/>
</dbReference>
<feature type="transmembrane region" description="Helical" evidence="8">
    <location>
        <begin position="593"/>
        <end position="613"/>
    </location>
</feature>
<evidence type="ECO:0000259" key="9">
    <source>
        <dbReference type="PROSITE" id="PS51202"/>
    </source>
</evidence>
<dbReference type="PANTHER" id="PTHR43652:SF2">
    <property type="entry name" value="BASIC AMINO ACID ANTIPORTER YFCC-RELATED"/>
    <property type="match status" value="1"/>
</dbReference>
<keyword evidence="3 8" id="KW-0812">Transmembrane</keyword>
<feature type="domain" description="RCK C-terminal" evidence="9">
    <location>
        <begin position="323"/>
        <end position="408"/>
    </location>
</feature>
<dbReference type="Gene3D" id="3.30.70.1450">
    <property type="entry name" value="Regulator of K+ conductance, C-terminal domain"/>
    <property type="match status" value="2"/>
</dbReference>
<protein>
    <submittedName>
        <fullName evidence="10">SLC13 family permease</fullName>
    </submittedName>
</protein>
<dbReference type="PROSITE" id="PS51202">
    <property type="entry name" value="RCK_C"/>
    <property type="match status" value="2"/>
</dbReference>
<dbReference type="Proteomes" id="UP000595058">
    <property type="component" value="Chromosome"/>
</dbReference>
<accession>A0ABX6XTX4</accession>
<dbReference type="EMBL" id="CP065720">
    <property type="protein sequence ID" value="QPT17482.1"/>
    <property type="molecule type" value="Genomic_DNA"/>
</dbReference>
<evidence type="ECO:0000313" key="11">
    <source>
        <dbReference type="Proteomes" id="UP000595058"/>
    </source>
</evidence>
<dbReference type="RefSeq" id="WP_102839950.1">
    <property type="nucleotide sequence ID" value="NZ_CP065720.1"/>
</dbReference>
<evidence type="ECO:0000256" key="7">
    <source>
        <dbReference type="SAM" id="MobiDB-lite"/>
    </source>
</evidence>